<keyword evidence="3" id="KW-1185">Reference proteome</keyword>
<sequence>PPPPPTYEDESFFEKHIANASPKATSAPVSAPEPRTPKTPRKRSPVSDPRFYPAPEPQQTPVPKGTPRKQKTKYSTNPIVEQHVGWVIDSRHQNDTDDHIPGHDSLPNSELLVGSANTQLSTSLGSTPQSLPTFEHPSHSLLKQNGFTQLVYHKYRSRCLKDRKRLG</sequence>
<feature type="non-terminal residue" evidence="2">
    <location>
        <position position="1"/>
    </location>
</feature>
<evidence type="ECO:0000313" key="3">
    <source>
        <dbReference type="Proteomes" id="UP000728032"/>
    </source>
</evidence>
<name>A0A7R9R025_9ACAR</name>
<accession>A0A7R9R025</accession>
<protein>
    <submittedName>
        <fullName evidence="2">Uncharacterized protein</fullName>
    </submittedName>
</protein>
<dbReference type="EMBL" id="OC955370">
    <property type="protein sequence ID" value="CAD7664723.1"/>
    <property type="molecule type" value="Genomic_DNA"/>
</dbReference>
<reference evidence="2" key="1">
    <citation type="submission" date="2020-11" db="EMBL/GenBank/DDBJ databases">
        <authorList>
            <person name="Tran Van P."/>
        </authorList>
    </citation>
    <scope>NUCLEOTIDE SEQUENCE</scope>
</reference>
<organism evidence="2">
    <name type="scientific">Oppiella nova</name>
    <dbReference type="NCBI Taxonomy" id="334625"/>
    <lineage>
        <taxon>Eukaryota</taxon>
        <taxon>Metazoa</taxon>
        <taxon>Ecdysozoa</taxon>
        <taxon>Arthropoda</taxon>
        <taxon>Chelicerata</taxon>
        <taxon>Arachnida</taxon>
        <taxon>Acari</taxon>
        <taxon>Acariformes</taxon>
        <taxon>Sarcoptiformes</taxon>
        <taxon>Oribatida</taxon>
        <taxon>Brachypylina</taxon>
        <taxon>Oppioidea</taxon>
        <taxon>Oppiidae</taxon>
        <taxon>Oppiella</taxon>
    </lineage>
</organism>
<dbReference type="GO" id="GO:0000339">
    <property type="term" value="F:RNA cap binding"/>
    <property type="evidence" value="ECO:0007669"/>
    <property type="project" value="InterPro"/>
</dbReference>
<evidence type="ECO:0000313" key="2">
    <source>
        <dbReference type="EMBL" id="CAD7664723.1"/>
    </source>
</evidence>
<dbReference type="GO" id="GO:0048255">
    <property type="term" value="P:mRNA stabilization"/>
    <property type="evidence" value="ECO:0007669"/>
    <property type="project" value="InterPro"/>
</dbReference>
<dbReference type="EMBL" id="CAJPVJ010040545">
    <property type="protein sequence ID" value="CAG2181860.1"/>
    <property type="molecule type" value="Genomic_DNA"/>
</dbReference>
<dbReference type="AlphaFoldDB" id="A0A7R9R025"/>
<dbReference type="Pfam" id="PF21071">
    <property type="entry name" value="LARP1_HEAT"/>
    <property type="match status" value="1"/>
</dbReference>
<gene>
    <name evidence="2" type="ORF">ONB1V03_LOCUS21281</name>
</gene>
<dbReference type="OrthoDB" id="340227at2759"/>
<feature type="non-terminal residue" evidence="2">
    <location>
        <position position="167"/>
    </location>
</feature>
<evidence type="ECO:0000256" key="1">
    <source>
        <dbReference type="SAM" id="MobiDB-lite"/>
    </source>
</evidence>
<dbReference type="Proteomes" id="UP000728032">
    <property type="component" value="Unassembled WGS sequence"/>
</dbReference>
<dbReference type="InterPro" id="IPR006607">
    <property type="entry name" value="DM15"/>
</dbReference>
<proteinExistence type="predicted"/>
<feature type="region of interest" description="Disordered" evidence="1">
    <location>
        <begin position="16"/>
        <end position="80"/>
    </location>
</feature>